<dbReference type="Proteomes" id="UP000836788">
    <property type="component" value="Chromosome 6"/>
</dbReference>
<dbReference type="PANTHER" id="PTHR34386">
    <property type="entry name" value="GLUTAREDOXIN"/>
    <property type="match status" value="1"/>
</dbReference>
<gene>
    <name evidence="2" type="ORF">PTTT1_LOCUS46932</name>
</gene>
<dbReference type="GO" id="GO:0009055">
    <property type="term" value="F:electron transfer activity"/>
    <property type="evidence" value="ECO:0007669"/>
    <property type="project" value="TreeGrafter"/>
</dbReference>
<proteinExistence type="predicted"/>
<organism evidence="2">
    <name type="scientific">Phaeodactylum tricornutum</name>
    <name type="common">Diatom</name>
    <dbReference type="NCBI Taxonomy" id="2850"/>
    <lineage>
        <taxon>Eukaryota</taxon>
        <taxon>Sar</taxon>
        <taxon>Stramenopiles</taxon>
        <taxon>Ochrophyta</taxon>
        <taxon>Bacillariophyta</taxon>
        <taxon>Bacillariophyceae</taxon>
        <taxon>Bacillariophycidae</taxon>
        <taxon>Naviculales</taxon>
        <taxon>Phaeodactylaceae</taxon>
        <taxon>Phaeodactylum</taxon>
    </lineage>
</organism>
<dbReference type="InterPro" id="IPR006869">
    <property type="entry name" value="DUF547"/>
</dbReference>
<evidence type="ECO:0000313" key="2">
    <source>
        <dbReference type="EMBL" id="CAG9291119.1"/>
    </source>
</evidence>
<reference evidence="2" key="1">
    <citation type="submission" date="2022-02" db="EMBL/GenBank/DDBJ databases">
        <authorList>
            <person name="Giguere J D."/>
        </authorList>
    </citation>
    <scope>NUCLEOTIDE SEQUENCE</scope>
    <source>
        <strain evidence="2">CCAP 1055/1</strain>
    </source>
</reference>
<evidence type="ECO:0000259" key="1">
    <source>
        <dbReference type="Pfam" id="PF04784"/>
    </source>
</evidence>
<dbReference type="Pfam" id="PF04784">
    <property type="entry name" value="DUF547"/>
    <property type="match status" value="1"/>
</dbReference>
<feature type="domain" description="DUF547" evidence="1">
    <location>
        <begin position="97"/>
        <end position="212"/>
    </location>
</feature>
<dbReference type="AlphaFoldDB" id="A0A8J9SVM1"/>
<dbReference type="EMBL" id="OU594947">
    <property type="protein sequence ID" value="CAG9291119.1"/>
    <property type="molecule type" value="Genomic_DNA"/>
</dbReference>
<name>A0A8J9SVM1_PHATR</name>
<sequence>MLDLFKPVYYSLEKSVAAKSIPAVHEILGRKKLADFNDSTLTGTVDHSKWDGVLKRHVKMDGTVDGITNVSLVDYNGISQDVEFGAYLNILEHTDVTSLAHAEELAFWINAYNALCINLVVQYERIHRDSPLTSINNLSEKGKPVWDKIAGVVGGQEVSLNHVEHERLRKVWDEPAIHGCIVCASASCPNLRDEAFVASQLKEQMSDQMKDWMNNDTKGLKLYQVRGVFGFGGGGNRLQASRIFLWFSEDFGGLEAVNKWIPQFVADDGMKQSIIEGSPAVRFFDYSWKINRAR</sequence>
<protein>
    <recommendedName>
        <fullName evidence="1">DUF547 domain-containing protein</fullName>
    </recommendedName>
</protein>
<accession>A0A8J9SVM1</accession>
<dbReference type="GO" id="GO:0045454">
    <property type="term" value="P:cell redox homeostasis"/>
    <property type="evidence" value="ECO:0007669"/>
    <property type="project" value="TreeGrafter"/>
</dbReference>
<dbReference type="InterPro" id="IPR051548">
    <property type="entry name" value="Grx-like_ET"/>
</dbReference>
<dbReference type="PANTHER" id="PTHR34386:SF1">
    <property type="entry name" value="GLUTAREDOXIN-LIKE PROTEIN NRDH"/>
    <property type="match status" value="1"/>
</dbReference>